<comment type="subcellular location">
    <subcellularLocation>
        <location evidence="1">Secreted</location>
    </subcellularLocation>
</comment>
<feature type="chain" id="PRO_5044830794" evidence="11">
    <location>
        <begin position="24"/>
        <end position="762"/>
    </location>
</feature>
<feature type="signal peptide" evidence="11">
    <location>
        <begin position="1"/>
        <end position="23"/>
    </location>
</feature>
<dbReference type="InterPro" id="IPR015500">
    <property type="entry name" value="Peptidase_S8_subtilisin-rel"/>
</dbReference>
<feature type="active site" description="Charge relay system" evidence="8 9">
    <location>
        <position position="149"/>
    </location>
</feature>
<dbReference type="PROSITE" id="PS51892">
    <property type="entry name" value="SUBTILASE"/>
    <property type="match status" value="1"/>
</dbReference>
<dbReference type="InterPro" id="IPR034197">
    <property type="entry name" value="Peptidases_S8_3"/>
</dbReference>
<reference evidence="16" key="1">
    <citation type="journal article" date="2024" name="IScience">
        <title>Strigolactones Initiate the Formation of Haustorium-like Structures in Castilleja.</title>
        <authorList>
            <person name="Buerger M."/>
            <person name="Peterson D."/>
            <person name="Chory J."/>
        </authorList>
    </citation>
    <scope>NUCLEOTIDE SEQUENCE [LARGE SCALE GENOMIC DNA]</scope>
</reference>
<dbReference type="AlphaFoldDB" id="A0ABD3DJ14"/>
<name>A0ABD3DJ14_9LAMI</name>
<keyword evidence="4 11" id="KW-0732">Signal</keyword>
<evidence type="ECO:0000259" key="14">
    <source>
        <dbReference type="Pfam" id="PF17766"/>
    </source>
</evidence>
<evidence type="ECO:0000256" key="10">
    <source>
        <dbReference type="RuleBase" id="RU003355"/>
    </source>
</evidence>
<dbReference type="CDD" id="cd04852">
    <property type="entry name" value="Peptidases_S8_3"/>
    <property type="match status" value="1"/>
</dbReference>
<evidence type="ECO:0000256" key="3">
    <source>
        <dbReference type="ARBA" id="ARBA00022670"/>
    </source>
</evidence>
<sequence length="762" mass="82051">MLVFYLFLCVVNALLLVSFLGEANINAANKLEGENGVYIVYMGASSTNYHAQLMSELMQRDKNPVVQTYNKSFKGFAAHLSENEARAIAQRTGVVSVYPDPVLQLQTTPSLDFFKSQNAFKSIGPIRTSSRSQDSWSTGGADTIIGIIDTGIWPEHPSFSDKYMGPIPSRWNGKCMPDKNFNSFTCNRKLIGARYYGSMDTARGRDGHGTHVASTAAGMPIYDASYYGLATGTARGSSPGSRIAAYRVCGDDGECRGSNILKAYDDAIADGVDVISISLGESPQDEDIVTDTVSIGAFHAAEKGIVVVSVAGNGGPSPMTVMNIAPWILNVAATTTDRDFEADIVLGNNEVIKGGGINFSGLNKSAVYHLVDGRFASKNQTDITDARNCVPGTLIDGKVKNGVVLCENNDGKYRIYEKYISLVKQGAIGMIVISDNFRQVPFIYGTSSIAAVTEWDGAHIRAYINSTSNPLSTILPTVTIPNYKPAPVVPYFSSRGPAYGIQSLIKPDIAAPGVAILAAWPLNDTNIAIPGKEPPLFYIRSGTSQACPHVSGIAATVKSWHSKWSPSAIRSAIMTTAVQTNNIHAPIKTNNGSRATPYDIGAGEITQWGPMLPGLVYETSTADYLQFLCNMGYNTSVVKSIASTVPNNFSCPRKWNPDLISDMNYPSIAISGLNAKGSTTVKRTVTNVGEKHSTYTATVEAPAGMHVQVVPSKLQFTKNVKKLSFEVTFIRTTTSMGPLFGSITWSNWKYKVYSPFVVSNNA</sequence>
<dbReference type="InterPro" id="IPR037045">
    <property type="entry name" value="S8pro/Inhibitor_I9_sf"/>
</dbReference>
<evidence type="ECO:0000256" key="2">
    <source>
        <dbReference type="ARBA" id="ARBA00011073"/>
    </source>
</evidence>
<organism evidence="15 16">
    <name type="scientific">Castilleja foliolosa</name>
    <dbReference type="NCBI Taxonomy" id="1961234"/>
    <lineage>
        <taxon>Eukaryota</taxon>
        <taxon>Viridiplantae</taxon>
        <taxon>Streptophyta</taxon>
        <taxon>Embryophyta</taxon>
        <taxon>Tracheophyta</taxon>
        <taxon>Spermatophyta</taxon>
        <taxon>Magnoliopsida</taxon>
        <taxon>eudicotyledons</taxon>
        <taxon>Gunneridae</taxon>
        <taxon>Pentapetalae</taxon>
        <taxon>asterids</taxon>
        <taxon>lamiids</taxon>
        <taxon>Lamiales</taxon>
        <taxon>Orobanchaceae</taxon>
        <taxon>Pedicularideae</taxon>
        <taxon>Castillejinae</taxon>
        <taxon>Castilleja</taxon>
    </lineage>
</organism>
<keyword evidence="3 9" id="KW-0645">Protease</keyword>
<dbReference type="PROSITE" id="PS00136">
    <property type="entry name" value="SUBTILASE_ASP"/>
    <property type="match status" value="1"/>
</dbReference>
<dbReference type="InterPro" id="IPR022398">
    <property type="entry name" value="Peptidase_S8_His-AS"/>
</dbReference>
<keyword evidence="7" id="KW-0325">Glycoprotein</keyword>
<dbReference type="Gene3D" id="3.50.30.30">
    <property type="match status" value="1"/>
</dbReference>
<dbReference type="PRINTS" id="PR00723">
    <property type="entry name" value="SUBTILISIN"/>
</dbReference>
<dbReference type="InterPro" id="IPR045051">
    <property type="entry name" value="SBT"/>
</dbReference>
<feature type="active site" description="Charge relay system" evidence="8 9">
    <location>
        <position position="544"/>
    </location>
</feature>
<evidence type="ECO:0000256" key="5">
    <source>
        <dbReference type="ARBA" id="ARBA00022801"/>
    </source>
</evidence>
<dbReference type="InterPro" id="IPR010259">
    <property type="entry name" value="S8pro/Inhibitor_I9"/>
</dbReference>
<comment type="caution">
    <text evidence="15">The sequence shown here is derived from an EMBL/GenBank/DDBJ whole genome shotgun (WGS) entry which is preliminary data.</text>
</comment>
<evidence type="ECO:0000256" key="11">
    <source>
        <dbReference type="SAM" id="SignalP"/>
    </source>
</evidence>
<dbReference type="CDD" id="cd02120">
    <property type="entry name" value="PA_subtilisin_like"/>
    <property type="match status" value="1"/>
</dbReference>
<dbReference type="InterPro" id="IPR023828">
    <property type="entry name" value="Peptidase_S8_Ser-AS"/>
</dbReference>
<dbReference type="InterPro" id="IPR041469">
    <property type="entry name" value="Subtilisin-like_FN3"/>
</dbReference>
<gene>
    <name evidence="15" type="ORF">CASFOL_015980</name>
</gene>
<evidence type="ECO:0000256" key="7">
    <source>
        <dbReference type="ARBA" id="ARBA00023180"/>
    </source>
</evidence>
<evidence type="ECO:0000313" key="16">
    <source>
        <dbReference type="Proteomes" id="UP001632038"/>
    </source>
</evidence>
<dbReference type="PANTHER" id="PTHR10795">
    <property type="entry name" value="PROPROTEIN CONVERTASE SUBTILISIN/KEXIN"/>
    <property type="match status" value="1"/>
</dbReference>
<dbReference type="EMBL" id="JAVIJP010000017">
    <property type="protein sequence ID" value="KAL3641012.1"/>
    <property type="molecule type" value="Genomic_DNA"/>
</dbReference>
<dbReference type="Gene3D" id="3.40.50.200">
    <property type="entry name" value="Peptidase S8/S53 domain"/>
    <property type="match status" value="1"/>
</dbReference>
<evidence type="ECO:0000256" key="1">
    <source>
        <dbReference type="ARBA" id="ARBA00004613"/>
    </source>
</evidence>
<dbReference type="GO" id="GO:0004252">
    <property type="term" value="F:serine-type endopeptidase activity"/>
    <property type="evidence" value="ECO:0007669"/>
    <property type="project" value="UniProtKB-UniRule"/>
</dbReference>
<feature type="domain" description="Inhibitor I9" evidence="13">
    <location>
        <begin position="37"/>
        <end position="106"/>
    </location>
</feature>
<dbReference type="InterPro" id="IPR023827">
    <property type="entry name" value="Peptidase_S8_Asp-AS"/>
</dbReference>
<dbReference type="Proteomes" id="UP001632038">
    <property type="component" value="Unassembled WGS sequence"/>
</dbReference>
<dbReference type="InterPro" id="IPR000209">
    <property type="entry name" value="Peptidase_S8/S53_dom"/>
</dbReference>
<evidence type="ECO:0000256" key="8">
    <source>
        <dbReference type="PIRSR" id="PIRSR615500-1"/>
    </source>
</evidence>
<dbReference type="GO" id="GO:0006508">
    <property type="term" value="P:proteolysis"/>
    <property type="evidence" value="ECO:0007669"/>
    <property type="project" value="UniProtKB-KW"/>
</dbReference>
<dbReference type="Pfam" id="PF05922">
    <property type="entry name" value="Inhibitor_I9"/>
    <property type="match status" value="1"/>
</dbReference>
<feature type="active site" description="Charge relay system" evidence="8 9">
    <location>
        <position position="208"/>
    </location>
</feature>
<proteinExistence type="inferred from homology"/>
<evidence type="ECO:0000256" key="6">
    <source>
        <dbReference type="ARBA" id="ARBA00022825"/>
    </source>
</evidence>
<comment type="similarity">
    <text evidence="2 9 10">Belongs to the peptidase S8 family.</text>
</comment>
<dbReference type="PROSITE" id="PS00138">
    <property type="entry name" value="SUBTILASE_SER"/>
    <property type="match status" value="1"/>
</dbReference>
<dbReference type="Gene3D" id="3.30.70.80">
    <property type="entry name" value="Peptidase S8 propeptide/proteinase inhibitor I9"/>
    <property type="match status" value="1"/>
</dbReference>
<dbReference type="Pfam" id="PF00082">
    <property type="entry name" value="Peptidase_S8"/>
    <property type="match status" value="1"/>
</dbReference>
<accession>A0ABD3DJ14</accession>
<dbReference type="PROSITE" id="PS00137">
    <property type="entry name" value="SUBTILASE_HIS"/>
    <property type="match status" value="1"/>
</dbReference>
<keyword evidence="16" id="KW-1185">Reference proteome</keyword>
<feature type="domain" description="Peptidase S8/S53" evidence="12">
    <location>
        <begin position="140"/>
        <end position="589"/>
    </location>
</feature>
<evidence type="ECO:0000256" key="9">
    <source>
        <dbReference type="PROSITE-ProRule" id="PRU01240"/>
    </source>
</evidence>
<evidence type="ECO:0000256" key="4">
    <source>
        <dbReference type="ARBA" id="ARBA00022729"/>
    </source>
</evidence>
<dbReference type="InterPro" id="IPR036852">
    <property type="entry name" value="Peptidase_S8/S53_dom_sf"/>
</dbReference>
<evidence type="ECO:0000259" key="13">
    <source>
        <dbReference type="Pfam" id="PF05922"/>
    </source>
</evidence>
<evidence type="ECO:0000313" key="15">
    <source>
        <dbReference type="EMBL" id="KAL3641012.1"/>
    </source>
</evidence>
<keyword evidence="6 9" id="KW-0720">Serine protease</keyword>
<dbReference type="Gene3D" id="2.60.40.2310">
    <property type="match status" value="1"/>
</dbReference>
<keyword evidence="5 9" id="KW-0378">Hydrolase</keyword>
<feature type="domain" description="Subtilisin-like protease fibronectin type-III" evidence="14">
    <location>
        <begin position="662"/>
        <end position="758"/>
    </location>
</feature>
<dbReference type="Pfam" id="PF17766">
    <property type="entry name" value="fn3_6"/>
    <property type="match status" value="1"/>
</dbReference>
<dbReference type="GO" id="GO:0005576">
    <property type="term" value="C:extracellular region"/>
    <property type="evidence" value="ECO:0007669"/>
    <property type="project" value="UniProtKB-SubCell"/>
</dbReference>
<protein>
    <submittedName>
        <fullName evidence="15">Uncharacterized protein</fullName>
    </submittedName>
</protein>
<evidence type="ECO:0000259" key="12">
    <source>
        <dbReference type="Pfam" id="PF00082"/>
    </source>
</evidence>
<dbReference type="SUPFAM" id="SSF52743">
    <property type="entry name" value="Subtilisin-like"/>
    <property type="match status" value="1"/>
</dbReference>